<dbReference type="Proteomes" id="UP001066276">
    <property type="component" value="Chromosome 4_1"/>
</dbReference>
<evidence type="ECO:0000313" key="3">
    <source>
        <dbReference type="Proteomes" id="UP001066276"/>
    </source>
</evidence>
<feature type="signal peptide" evidence="1">
    <location>
        <begin position="1"/>
        <end position="25"/>
    </location>
</feature>
<sequence length="103" mass="11404">MRGKLPPSFVRLRSFFFFHSAAVHAARHGIIVPSVPLPPGTTRLFLRLTRDAGVQRPNVEGRVAAAMKTHTLQFRALGRTATAQPCLYYMTSVPRSDRTRGTG</sequence>
<keyword evidence="3" id="KW-1185">Reference proteome</keyword>
<dbReference type="EMBL" id="JANPWB010000007">
    <property type="protein sequence ID" value="KAJ1174386.1"/>
    <property type="molecule type" value="Genomic_DNA"/>
</dbReference>
<reference evidence="2" key="1">
    <citation type="journal article" date="2022" name="bioRxiv">
        <title>Sequencing and chromosome-scale assembly of the giantPleurodeles waltlgenome.</title>
        <authorList>
            <person name="Brown T."/>
            <person name="Elewa A."/>
            <person name="Iarovenko S."/>
            <person name="Subramanian E."/>
            <person name="Araus A.J."/>
            <person name="Petzold A."/>
            <person name="Susuki M."/>
            <person name="Suzuki K.-i.T."/>
            <person name="Hayashi T."/>
            <person name="Toyoda A."/>
            <person name="Oliveira C."/>
            <person name="Osipova E."/>
            <person name="Leigh N.D."/>
            <person name="Simon A."/>
            <person name="Yun M.H."/>
        </authorList>
    </citation>
    <scope>NUCLEOTIDE SEQUENCE</scope>
    <source>
        <strain evidence="2">20211129_DDA</strain>
        <tissue evidence="2">Liver</tissue>
    </source>
</reference>
<feature type="chain" id="PRO_5043350249" description="Secreted protein" evidence="1">
    <location>
        <begin position="26"/>
        <end position="103"/>
    </location>
</feature>
<accession>A0AAV7TE64</accession>
<comment type="caution">
    <text evidence="2">The sequence shown here is derived from an EMBL/GenBank/DDBJ whole genome shotgun (WGS) entry which is preliminary data.</text>
</comment>
<dbReference type="AlphaFoldDB" id="A0AAV7TE64"/>
<keyword evidence="1" id="KW-0732">Signal</keyword>
<proteinExistence type="predicted"/>
<organism evidence="2 3">
    <name type="scientific">Pleurodeles waltl</name>
    <name type="common">Iberian ribbed newt</name>
    <dbReference type="NCBI Taxonomy" id="8319"/>
    <lineage>
        <taxon>Eukaryota</taxon>
        <taxon>Metazoa</taxon>
        <taxon>Chordata</taxon>
        <taxon>Craniata</taxon>
        <taxon>Vertebrata</taxon>
        <taxon>Euteleostomi</taxon>
        <taxon>Amphibia</taxon>
        <taxon>Batrachia</taxon>
        <taxon>Caudata</taxon>
        <taxon>Salamandroidea</taxon>
        <taxon>Salamandridae</taxon>
        <taxon>Pleurodelinae</taxon>
        <taxon>Pleurodeles</taxon>
    </lineage>
</organism>
<evidence type="ECO:0000313" key="2">
    <source>
        <dbReference type="EMBL" id="KAJ1174386.1"/>
    </source>
</evidence>
<name>A0AAV7TE64_PLEWA</name>
<gene>
    <name evidence="2" type="ORF">NDU88_006208</name>
</gene>
<evidence type="ECO:0008006" key="4">
    <source>
        <dbReference type="Google" id="ProtNLM"/>
    </source>
</evidence>
<evidence type="ECO:0000256" key="1">
    <source>
        <dbReference type="SAM" id="SignalP"/>
    </source>
</evidence>
<protein>
    <recommendedName>
        <fullName evidence="4">Secreted protein</fullName>
    </recommendedName>
</protein>